<comment type="caution">
    <text evidence="1">The sequence shown here is derived from an EMBL/GenBank/DDBJ whole genome shotgun (WGS) entry which is preliminary data.</text>
</comment>
<reference evidence="1 2" key="1">
    <citation type="submission" date="2024-04" db="EMBL/GenBank/DDBJ databases">
        <authorList>
            <person name="Rising A."/>
            <person name="Reimegard J."/>
            <person name="Sonavane S."/>
            <person name="Akerstrom W."/>
            <person name="Nylinder S."/>
            <person name="Hedman E."/>
            <person name="Kallberg Y."/>
        </authorList>
    </citation>
    <scope>NUCLEOTIDE SEQUENCE [LARGE SCALE GENOMIC DNA]</scope>
</reference>
<gene>
    <name evidence="1" type="ORF">LARSCL_LOCUS18797</name>
</gene>
<dbReference type="EMBL" id="CAXIEN010000349">
    <property type="protein sequence ID" value="CAL1294587.1"/>
    <property type="molecule type" value="Genomic_DNA"/>
</dbReference>
<dbReference type="AlphaFoldDB" id="A0AAV2BF90"/>
<keyword evidence="2" id="KW-1185">Reference proteome</keyword>
<proteinExistence type="predicted"/>
<sequence length="75" mass="8478">MFILVLKNIVILLYAWMCALESRNSLLLSFDGKHENFYSCMLYCFVLSSVCDVAGQVGISLIINMLQLMCISKCC</sequence>
<protein>
    <submittedName>
        <fullName evidence="1">Uncharacterized protein</fullName>
    </submittedName>
</protein>
<evidence type="ECO:0000313" key="2">
    <source>
        <dbReference type="Proteomes" id="UP001497382"/>
    </source>
</evidence>
<accession>A0AAV2BF90</accession>
<name>A0AAV2BF90_9ARAC</name>
<evidence type="ECO:0000313" key="1">
    <source>
        <dbReference type="EMBL" id="CAL1294587.1"/>
    </source>
</evidence>
<dbReference type="Proteomes" id="UP001497382">
    <property type="component" value="Unassembled WGS sequence"/>
</dbReference>
<organism evidence="1 2">
    <name type="scientific">Larinioides sclopetarius</name>
    <dbReference type="NCBI Taxonomy" id="280406"/>
    <lineage>
        <taxon>Eukaryota</taxon>
        <taxon>Metazoa</taxon>
        <taxon>Ecdysozoa</taxon>
        <taxon>Arthropoda</taxon>
        <taxon>Chelicerata</taxon>
        <taxon>Arachnida</taxon>
        <taxon>Araneae</taxon>
        <taxon>Araneomorphae</taxon>
        <taxon>Entelegynae</taxon>
        <taxon>Araneoidea</taxon>
        <taxon>Araneidae</taxon>
        <taxon>Larinioides</taxon>
    </lineage>
</organism>